<dbReference type="Pfam" id="PF02775">
    <property type="entry name" value="TPP_enzyme_C"/>
    <property type="match status" value="1"/>
</dbReference>
<dbReference type="Proteomes" id="UP000673975">
    <property type="component" value="Unassembled WGS sequence"/>
</dbReference>
<dbReference type="RefSeq" id="WP_210513397.1">
    <property type="nucleotide sequence ID" value="NZ_JAFIDN010000018.1"/>
</dbReference>
<evidence type="ECO:0000259" key="4">
    <source>
        <dbReference type="Pfam" id="PF02775"/>
    </source>
</evidence>
<keyword evidence="3 6" id="KW-0456">Lyase</keyword>
<organism evidence="6 7">
    <name type="scientific">Natronogracilivirga saccharolytica</name>
    <dbReference type="NCBI Taxonomy" id="2812953"/>
    <lineage>
        <taxon>Bacteria</taxon>
        <taxon>Pseudomonadati</taxon>
        <taxon>Balneolota</taxon>
        <taxon>Balneolia</taxon>
        <taxon>Balneolales</taxon>
        <taxon>Cyclonatronaceae</taxon>
        <taxon>Natronogracilivirga</taxon>
    </lineage>
</organism>
<dbReference type="GO" id="GO:0032923">
    <property type="term" value="P:organic phosphonate biosynthetic process"/>
    <property type="evidence" value="ECO:0007669"/>
    <property type="project" value="InterPro"/>
</dbReference>
<feature type="domain" description="Thiamine pyrophosphate enzyme TPP-binding" evidence="4">
    <location>
        <begin position="229"/>
        <end position="345"/>
    </location>
</feature>
<name>A0A8J7UWS1_9BACT</name>
<evidence type="ECO:0000313" key="6">
    <source>
        <dbReference type="EMBL" id="MBP3193937.1"/>
    </source>
</evidence>
<dbReference type="AlphaFoldDB" id="A0A8J7UWS1"/>
<keyword evidence="1" id="KW-0210">Decarboxylase</keyword>
<dbReference type="CDD" id="cd07035">
    <property type="entry name" value="TPP_PYR_POX_like"/>
    <property type="match status" value="1"/>
</dbReference>
<protein>
    <submittedName>
        <fullName evidence="6">Phosphonopyruvate decarboxylase</fullName>
        <ecNumber evidence="6">4.1.1.82</ecNumber>
    </submittedName>
</protein>
<dbReference type="NCBIfam" id="TIGR03297">
    <property type="entry name" value="Ppyr-DeCO2ase"/>
    <property type="match status" value="1"/>
</dbReference>
<evidence type="ECO:0000256" key="2">
    <source>
        <dbReference type="ARBA" id="ARBA00023052"/>
    </source>
</evidence>
<accession>A0A8J7UWS1</accession>
<feature type="domain" description="Thiamine pyrophosphate enzyme N-terminal TPP-binding" evidence="5">
    <location>
        <begin position="7"/>
        <end position="117"/>
    </location>
</feature>
<dbReference type="GO" id="GO:0033980">
    <property type="term" value="F:phosphonopyruvate decarboxylase activity"/>
    <property type="evidence" value="ECO:0007669"/>
    <property type="project" value="UniProtKB-EC"/>
</dbReference>
<proteinExistence type="predicted"/>
<dbReference type="InterPro" id="IPR029061">
    <property type="entry name" value="THDP-binding"/>
</dbReference>
<dbReference type="EC" id="4.1.1.82" evidence="6"/>
<dbReference type="InterPro" id="IPR011766">
    <property type="entry name" value="TPP_enzyme_TPP-bd"/>
</dbReference>
<dbReference type="Gene3D" id="3.40.50.970">
    <property type="match status" value="2"/>
</dbReference>
<dbReference type="Pfam" id="PF02776">
    <property type="entry name" value="TPP_enzyme_N"/>
    <property type="match status" value="1"/>
</dbReference>
<dbReference type="PANTHER" id="PTHR42818">
    <property type="entry name" value="SULFOPYRUVATE DECARBOXYLASE SUBUNIT ALPHA"/>
    <property type="match status" value="1"/>
</dbReference>
<dbReference type="FunFam" id="3.40.50.970:FF:000100">
    <property type="entry name" value="Putative phosphonopyruvate decarboxylase"/>
    <property type="match status" value="1"/>
</dbReference>
<gene>
    <name evidence="6" type="primary">aepY</name>
    <name evidence="6" type="ORF">NATSA_14765</name>
</gene>
<keyword evidence="7" id="KW-1185">Reference proteome</keyword>
<evidence type="ECO:0000256" key="3">
    <source>
        <dbReference type="ARBA" id="ARBA00023239"/>
    </source>
</evidence>
<reference evidence="6" key="1">
    <citation type="submission" date="2021-02" db="EMBL/GenBank/DDBJ databases">
        <title>Natronogracilivirga saccharolytica gen. nov. sp. nov. a new anaerobic, haloalkiliphilic carbohydrate-fermenting bacterium from soda lake and proposing of Cyclonatronumiaceae fam. nov. in the phylum Balneolaeota.</title>
        <authorList>
            <person name="Zhilina T.N."/>
            <person name="Sorokin D.Y."/>
            <person name="Zavarzina D.G."/>
            <person name="Toshchakov S.V."/>
            <person name="Kublanov I.V."/>
        </authorList>
    </citation>
    <scope>NUCLEOTIDE SEQUENCE</scope>
    <source>
        <strain evidence="6">Z-1702</strain>
    </source>
</reference>
<dbReference type="SUPFAM" id="SSF52518">
    <property type="entry name" value="Thiamin diphosphate-binding fold (THDP-binding)"/>
    <property type="match status" value="2"/>
</dbReference>
<dbReference type="CDD" id="cd03371">
    <property type="entry name" value="TPP_PpyrDC"/>
    <property type="match status" value="1"/>
</dbReference>
<dbReference type="InterPro" id="IPR012001">
    <property type="entry name" value="Thiamin_PyroP_enz_TPP-bd_dom"/>
</dbReference>
<comment type="caution">
    <text evidence="6">The sequence shown here is derived from an EMBL/GenBank/DDBJ whole genome shotgun (WGS) entry which is preliminary data.</text>
</comment>
<evidence type="ECO:0000259" key="5">
    <source>
        <dbReference type="Pfam" id="PF02776"/>
    </source>
</evidence>
<evidence type="ECO:0000313" key="7">
    <source>
        <dbReference type="Proteomes" id="UP000673975"/>
    </source>
</evidence>
<dbReference type="InterPro" id="IPR017684">
    <property type="entry name" value="Phosphono-pyrv_decarboxylase"/>
</dbReference>
<dbReference type="EMBL" id="JAFIDN010000018">
    <property type="protein sequence ID" value="MBP3193937.1"/>
    <property type="molecule type" value="Genomic_DNA"/>
</dbReference>
<dbReference type="PANTHER" id="PTHR42818:SF1">
    <property type="entry name" value="SULFOPYRUVATE DECARBOXYLASE"/>
    <property type="match status" value="1"/>
</dbReference>
<dbReference type="InterPro" id="IPR051818">
    <property type="entry name" value="TPP_dependent_decarboxylase"/>
</dbReference>
<dbReference type="FunFam" id="3.40.50.970:FF:000101">
    <property type="entry name" value="Putative phosphonopyruvate decarboxylase"/>
    <property type="match status" value="1"/>
</dbReference>
<dbReference type="GO" id="GO:0030976">
    <property type="term" value="F:thiamine pyrophosphate binding"/>
    <property type="evidence" value="ECO:0007669"/>
    <property type="project" value="InterPro"/>
</dbReference>
<evidence type="ECO:0000256" key="1">
    <source>
        <dbReference type="ARBA" id="ARBA00022793"/>
    </source>
</evidence>
<sequence>MIPNEPFLKTLQDLGIDFFAGVPDSLLKHICACIYDNVDAGRQVITANEGGAVALAAGYHLATGKIPLVYMQNSGLGNSINPLLSLADPEVYSIPMLLLVGWRGEPGVPDEPQHVKQGRVQGSLLDAMEIPYETIGPDSDNYAEIVRSLIEKADSEKRPAALVVRRGTFEPYVRNQDKQESHTLTRREALDVLVQSLDDQDIVVSTTGMQSREIFDIRAETQTGHHRDFLTVGSMGHCSQIALGIALKNRFRNVYCFDGDGSVLMHMGSLAIIGNNAPRNFRHVVINNGAHDSVGGQPTVGFSIDIPAIATACGYRECRRADDRAGLIENLDWLKSTAGPVLLEVRVHKGVQKEPGRPTRKPVENKTDFMNNLKSAGKLNV</sequence>
<keyword evidence="2" id="KW-0786">Thiamine pyrophosphate</keyword>